<dbReference type="STRING" id="1801672.A2896_00380"/>
<evidence type="ECO:0000313" key="2">
    <source>
        <dbReference type="EMBL" id="OGZ24826.1"/>
    </source>
</evidence>
<comment type="caution">
    <text evidence="2">The sequence shown here is derived from an EMBL/GenBank/DDBJ whole genome shotgun (WGS) entry which is preliminary data.</text>
</comment>
<dbReference type="Proteomes" id="UP000178647">
    <property type="component" value="Unassembled WGS sequence"/>
</dbReference>
<accession>A0A1G2EGC0</accession>
<sequence>MTKREMLRELRKKGLGDEFKVNGKAFLVSETVSYLEWPDRWFDLVHHQADGLELVLEREGQEVSLWQQVIDVKLVHKKTVRYSAETYKFDEEESGVAETILREMENGEEITKDAKTPYDIFVAPSGRRLCREVWDGETYWYLSEPGEIKISF</sequence>
<feature type="domain" description="DUF4178" evidence="1">
    <location>
        <begin position="15"/>
        <end position="144"/>
    </location>
</feature>
<proteinExistence type="predicted"/>
<dbReference type="AlphaFoldDB" id="A0A1G2EGC0"/>
<evidence type="ECO:0000313" key="3">
    <source>
        <dbReference type="Proteomes" id="UP000178647"/>
    </source>
</evidence>
<protein>
    <recommendedName>
        <fullName evidence="1">DUF4178 domain-containing protein</fullName>
    </recommendedName>
</protein>
<name>A0A1G2EGC0_9BACT</name>
<evidence type="ECO:0000259" key="1">
    <source>
        <dbReference type="Pfam" id="PF13785"/>
    </source>
</evidence>
<dbReference type="InterPro" id="IPR025235">
    <property type="entry name" value="DUF4178"/>
</dbReference>
<dbReference type="Pfam" id="PF13785">
    <property type="entry name" value="DUF4178"/>
    <property type="match status" value="1"/>
</dbReference>
<dbReference type="EMBL" id="MHMH01000004">
    <property type="protein sequence ID" value="OGZ24826.1"/>
    <property type="molecule type" value="Genomic_DNA"/>
</dbReference>
<organism evidence="2 3">
    <name type="scientific">Candidatus Nealsonbacteria bacterium RIFCSPLOWO2_01_FULL_43_32</name>
    <dbReference type="NCBI Taxonomy" id="1801672"/>
    <lineage>
        <taxon>Bacteria</taxon>
        <taxon>Candidatus Nealsoniibacteriota</taxon>
    </lineage>
</organism>
<gene>
    <name evidence="2" type="ORF">A2896_00380</name>
</gene>
<reference evidence="2 3" key="1">
    <citation type="journal article" date="2016" name="Nat. Commun.">
        <title>Thousands of microbial genomes shed light on interconnected biogeochemical processes in an aquifer system.</title>
        <authorList>
            <person name="Anantharaman K."/>
            <person name="Brown C.T."/>
            <person name="Hug L.A."/>
            <person name="Sharon I."/>
            <person name="Castelle C.J."/>
            <person name="Probst A.J."/>
            <person name="Thomas B.C."/>
            <person name="Singh A."/>
            <person name="Wilkins M.J."/>
            <person name="Karaoz U."/>
            <person name="Brodie E.L."/>
            <person name="Williams K.H."/>
            <person name="Hubbard S.S."/>
            <person name="Banfield J.F."/>
        </authorList>
    </citation>
    <scope>NUCLEOTIDE SEQUENCE [LARGE SCALE GENOMIC DNA]</scope>
</reference>